<feature type="compositionally biased region" description="Low complexity" evidence="1">
    <location>
        <begin position="78"/>
        <end position="91"/>
    </location>
</feature>
<feature type="region of interest" description="Disordered" evidence="1">
    <location>
        <begin position="1"/>
        <end position="169"/>
    </location>
</feature>
<dbReference type="Proteomes" id="UP001592529">
    <property type="component" value="Unassembled WGS sequence"/>
</dbReference>
<evidence type="ECO:0000256" key="1">
    <source>
        <dbReference type="SAM" id="MobiDB-lite"/>
    </source>
</evidence>
<feature type="compositionally biased region" description="Pro residues" evidence="1">
    <location>
        <begin position="24"/>
        <end position="54"/>
    </location>
</feature>
<evidence type="ECO:0000313" key="2">
    <source>
        <dbReference type="EMBL" id="MFC1427123.1"/>
    </source>
</evidence>
<keyword evidence="3" id="KW-1185">Reference proteome</keyword>
<proteinExistence type="predicted"/>
<dbReference type="PANTHER" id="PTHR23330:SF9">
    <property type="entry name" value="PROLINE-RICH PROTEIN 11"/>
    <property type="match status" value="1"/>
</dbReference>
<dbReference type="InterPro" id="IPR032722">
    <property type="entry name" value="Deaminase_XOO_2897"/>
</dbReference>
<protein>
    <submittedName>
        <fullName evidence="2">SUKH-4 family immunity protein</fullName>
    </submittedName>
</protein>
<feature type="compositionally biased region" description="Pro residues" evidence="1">
    <location>
        <begin position="8"/>
        <end position="17"/>
    </location>
</feature>
<dbReference type="EMBL" id="JBHFAA010000014">
    <property type="protein sequence ID" value="MFC1427123.1"/>
    <property type="molecule type" value="Genomic_DNA"/>
</dbReference>
<comment type="caution">
    <text evidence="2">The sequence shown here is derived from an EMBL/GenBank/DDBJ whole genome shotgun (WGS) entry which is preliminary data.</text>
</comment>
<dbReference type="Pfam" id="PF14435">
    <property type="entry name" value="SUKH-4"/>
    <property type="match status" value="1"/>
</dbReference>
<dbReference type="PANTHER" id="PTHR23330">
    <property type="entry name" value="P300 TRANSCRIPTIONAL COFACTOR JMY-RELATED"/>
    <property type="match status" value="1"/>
</dbReference>
<sequence>PSASGPAGGPPPPPPPGLLGGAGGPPPPPAGPAGGPPPPPPGLPGMPPPPPPAPASASAGGPGLPPPPPPGLVGGAGAPAAPSQPGAAPGMPGMPPPPPPAGLRGGSPLPPAPAAGPGADDSYVPTQFAPALNLGRGPAAAPPPPAPQPQAPPPPPAPSQPGVPTVGPGYMAVLRYRGPDGSEQQLIQRSTLGLPHPEWQILQEVRRLNVPPEQVLELHTELESCDLPGGYCQRMVKEAWPNVRVSSIAPYGRDRAARQRGVQHLFEHHGELHTHAAGPAPQRPFRVPLPAAGSVPPAAPVQPQALAEELQQAFGEQNLFRYEPQAVSRQGIPEAVSGSLTWAGLPVEFGPFFWAQAQPGRPLPTLAELAVERGITAQPDAGTYLVLGNDYGRQLCVQYGTAAIVAVDFGTPTQPPGPEAQQPRFVNSGLPEFLRCMALLGRMWRFRYGLTPEQAGHWTTDFQAQLAALDPAALQSAETWWAVLLEQLWDGLL</sequence>
<dbReference type="RefSeq" id="WP_380527748.1">
    <property type="nucleotide sequence ID" value="NZ_JBHFAA010000014.1"/>
</dbReference>
<name>A0ABV6WN23_9ACTN</name>
<dbReference type="InterPro" id="IPR025851">
    <property type="entry name" value="SUKH-4"/>
</dbReference>
<dbReference type="Pfam" id="PF14440">
    <property type="entry name" value="XOO_2897-deam"/>
    <property type="match status" value="1"/>
</dbReference>
<gene>
    <name evidence="2" type="ORF">ACEZCY_28525</name>
</gene>
<feature type="non-terminal residue" evidence="2">
    <location>
        <position position="1"/>
    </location>
</feature>
<feature type="compositionally biased region" description="Pro residues" evidence="1">
    <location>
        <begin position="140"/>
        <end position="161"/>
    </location>
</feature>
<feature type="compositionally biased region" description="Pro residues" evidence="1">
    <location>
        <begin position="92"/>
        <end position="101"/>
    </location>
</feature>
<organism evidence="2 3">
    <name type="scientific">Streptacidiphilus alkalitolerans</name>
    <dbReference type="NCBI Taxonomy" id="3342712"/>
    <lineage>
        <taxon>Bacteria</taxon>
        <taxon>Bacillati</taxon>
        <taxon>Actinomycetota</taxon>
        <taxon>Actinomycetes</taxon>
        <taxon>Kitasatosporales</taxon>
        <taxon>Streptomycetaceae</taxon>
        <taxon>Streptacidiphilus</taxon>
    </lineage>
</organism>
<accession>A0ABV6WN23</accession>
<evidence type="ECO:0000313" key="3">
    <source>
        <dbReference type="Proteomes" id="UP001592529"/>
    </source>
</evidence>
<reference evidence="2 3" key="1">
    <citation type="submission" date="2024-09" db="EMBL/GenBank/DDBJ databases">
        <authorList>
            <person name="Lee S.D."/>
        </authorList>
    </citation>
    <scope>NUCLEOTIDE SEQUENCE [LARGE SCALE GENOMIC DNA]</scope>
    <source>
        <strain evidence="2 3">N1-12</strain>
    </source>
</reference>